<keyword evidence="3" id="KW-1185">Reference proteome</keyword>
<feature type="compositionally biased region" description="Basic and acidic residues" evidence="1">
    <location>
        <begin position="1"/>
        <end position="11"/>
    </location>
</feature>
<accession>A0A1G9BXW5</accession>
<sequence length="40" mass="4518">MLTYRTEEQEAVKPVGEVAGHKEKRTRPGSGEGAGRHRRR</sequence>
<organism evidence="2 3">
    <name type="scientific">Sediminibacillus albus</name>
    <dbReference type="NCBI Taxonomy" id="407036"/>
    <lineage>
        <taxon>Bacteria</taxon>
        <taxon>Bacillati</taxon>
        <taxon>Bacillota</taxon>
        <taxon>Bacilli</taxon>
        <taxon>Bacillales</taxon>
        <taxon>Bacillaceae</taxon>
        <taxon>Sediminibacillus</taxon>
    </lineage>
</organism>
<name>A0A1G9BXW5_9BACI</name>
<evidence type="ECO:0000256" key="1">
    <source>
        <dbReference type="SAM" id="MobiDB-lite"/>
    </source>
</evidence>
<dbReference type="AlphaFoldDB" id="A0A1G9BXW5"/>
<gene>
    <name evidence="2" type="ORF">SAMN05216243_3196</name>
</gene>
<dbReference type="EMBL" id="FNFL01000006">
    <property type="protein sequence ID" value="SDK44298.1"/>
    <property type="molecule type" value="Genomic_DNA"/>
</dbReference>
<proteinExistence type="predicted"/>
<reference evidence="2 3" key="1">
    <citation type="submission" date="2016-10" db="EMBL/GenBank/DDBJ databases">
        <authorList>
            <person name="de Groot N.N."/>
        </authorList>
    </citation>
    <scope>NUCLEOTIDE SEQUENCE [LARGE SCALE GENOMIC DNA]</scope>
    <source>
        <strain evidence="2 3">CGMCC 1.6502</strain>
    </source>
</reference>
<dbReference type="Proteomes" id="UP000198694">
    <property type="component" value="Unassembled WGS sequence"/>
</dbReference>
<evidence type="ECO:0000313" key="3">
    <source>
        <dbReference type="Proteomes" id="UP000198694"/>
    </source>
</evidence>
<dbReference type="RefSeq" id="WP_281241718.1">
    <property type="nucleotide sequence ID" value="NZ_FNFL01000006.1"/>
</dbReference>
<feature type="region of interest" description="Disordered" evidence="1">
    <location>
        <begin position="1"/>
        <end position="40"/>
    </location>
</feature>
<protein>
    <submittedName>
        <fullName evidence="2">Uncharacterized protein</fullName>
    </submittedName>
</protein>
<evidence type="ECO:0000313" key="2">
    <source>
        <dbReference type="EMBL" id="SDK44298.1"/>
    </source>
</evidence>